<evidence type="ECO:0000256" key="1">
    <source>
        <dbReference type="SAM" id="Phobius"/>
    </source>
</evidence>
<keyword evidence="1" id="KW-1133">Transmembrane helix</keyword>
<organism evidence="2 3">
    <name type="scientific">Dermatophilus congolensis</name>
    <dbReference type="NCBI Taxonomy" id="1863"/>
    <lineage>
        <taxon>Bacteria</taxon>
        <taxon>Bacillati</taxon>
        <taxon>Actinomycetota</taxon>
        <taxon>Actinomycetes</taxon>
        <taxon>Micrococcales</taxon>
        <taxon>Dermatophilaceae</taxon>
        <taxon>Dermatophilus</taxon>
    </lineage>
</organism>
<name>A0A239VC24_9MICO</name>
<feature type="transmembrane region" description="Helical" evidence="1">
    <location>
        <begin position="12"/>
        <end position="41"/>
    </location>
</feature>
<protein>
    <recommendedName>
        <fullName evidence="4">Transmembrane protein</fullName>
    </recommendedName>
</protein>
<dbReference type="EMBL" id="LT906453">
    <property type="protein sequence ID" value="SNV19697.1"/>
    <property type="molecule type" value="Genomic_DNA"/>
</dbReference>
<accession>A0A239VC24</accession>
<gene>
    <name evidence="2" type="ORF">SAMEA4475696_00786</name>
</gene>
<evidence type="ECO:0000313" key="2">
    <source>
        <dbReference type="EMBL" id="SNV19697.1"/>
    </source>
</evidence>
<evidence type="ECO:0000313" key="3">
    <source>
        <dbReference type="Proteomes" id="UP000242637"/>
    </source>
</evidence>
<dbReference type="AlphaFoldDB" id="A0A239VC24"/>
<reference evidence="2 3" key="1">
    <citation type="submission" date="2017-06" db="EMBL/GenBank/DDBJ databases">
        <authorList>
            <consortium name="Pathogen Informatics"/>
        </authorList>
    </citation>
    <scope>NUCLEOTIDE SEQUENCE [LARGE SCALE GENOMIC DNA]</scope>
    <source>
        <strain evidence="2 3">NCTC13039</strain>
    </source>
</reference>
<proteinExistence type="predicted"/>
<dbReference type="KEGG" id="dco:SAMEA4475696_0786"/>
<sequence length="80" mass="9349">MLFWGHFLGVVFLFVWFLFALVFAAGGAWRLYWVLLVAWWIRLDNDWAKTRFECVFMGWEDSIIEVVGALGSSPECVRSL</sequence>
<evidence type="ECO:0008006" key="4">
    <source>
        <dbReference type="Google" id="ProtNLM"/>
    </source>
</evidence>
<dbReference type="Proteomes" id="UP000242637">
    <property type="component" value="Chromosome 1"/>
</dbReference>
<keyword evidence="1" id="KW-0472">Membrane</keyword>
<keyword evidence="3" id="KW-1185">Reference proteome</keyword>
<keyword evidence="1" id="KW-0812">Transmembrane</keyword>